<sequence length="213" mass="24704">MREILSNAERYHDAYYKAETFRGPSLYFHERALATRYDPTSLTHLEYVYATLASWGMHRMGRGGSKMRSFQVLSQSVQTLKGRIAEAQTFDFREMSEIKWAVLKEIFCGVKVMASGTTLVGNSKVMHHMLPNIIPPIDREYTLRFLRGNTTIRNDLEIEWLLMKEIISQFFIPVASDATFYSKAEQWMKRNEAYPWDTSVLKVVDNLVIGSKK</sequence>
<name>E1YBZ5_9BACT</name>
<gene>
    <name evidence="1" type="ORF">N47_G34130</name>
</gene>
<reference evidence="1" key="1">
    <citation type="journal article" date="2011" name="Environ. Microbiol.">
        <title>Genomic insights into the metabolic potential of the polycyclic aromatic hydrocarbon degrading sulfate-reducing Deltaproteobacterium N47.</title>
        <authorList>
            <person name="Bergmann F."/>
            <person name="Selesi D."/>
            <person name="Weinmaier T."/>
            <person name="Tischler P."/>
            <person name="Rattei T."/>
            <person name="Meckenstock R.U."/>
        </authorList>
    </citation>
    <scope>NUCLEOTIDE SEQUENCE</scope>
</reference>
<dbReference type="EMBL" id="FR695868">
    <property type="protein sequence ID" value="CBX28089.1"/>
    <property type="molecule type" value="Genomic_DNA"/>
</dbReference>
<dbReference type="AlphaFoldDB" id="E1YBZ5"/>
<accession>E1YBZ5</accession>
<proteinExistence type="predicted"/>
<organism evidence="1">
    <name type="scientific">uncultured Desulfobacterium sp</name>
    <dbReference type="NCBI Taxonomy" id="201089"/>
    <lineage>
        <taxon>Bacteria</taxon>
        <taxon>Pseudomonadati</taxon>
        <taxon>Thermodesulfobacteriota</taxon>
        <taxon>Desulfobacteria</taxon>
        <taxon>Desulfobacterales</taxon>
        <taxon>Desulfobacteriaceae</taxon>
        <taxon>Desulfobacterium</taxon>
        <taxon>environmental samples</taxon>
    </lineage>
</organism>
<protein>
    <submittedName>
        <fullName evidence="1">Uncharacterized protein</fullName>
    </submittedName>
</protein>
<evidence type="ECO:0000313" key="1">
    <source>
        <dbReference type="EMBL" id="CBX28089.1"/>
    </source>
</evidence>